<feature type="compositionally biased region" description="Polar residues" evidence="1">
    <location>
        <begin position="263"/>
        <end position="275"/>
    </location>
</feature>
<feature type="compositionally biased region" description="Polar residues" evidence="1">
    <location>
        <begin position="382"/>
        <end position="399"/>
    </location>
</feature>
<feature type="region of interest" description="Disordered" evidence="1">
    <location>
        <begin position="262"/>
        <end position="281"/>
    </location>
</feature>
<name>A0AAN6UHR5_9PEZI</name>
<evidence type="ECO:0000313" key="2">
    <source>
        <dbReference type="EMBL" id="KAK4133140.1"/>
    </source>
</evidence>
<keyword evidence="3" id="KW-1185">Reference proteome</keyword>
<comment type="caution">
    <text evidence="2">The sequence shown here is derived from an EMBL/GenBank/DDBJ whole genome shotgun (WGS) entry which is preliminary data.</text>
</comment>
<organism evidence="2 3">
    <name type="scientific">Trichocladium antarcticum</name>
    <dbReference type="NCBI Taxonomy" id="1450529"/>
    <lineage>
        <taxon>Eukaryota</taxon>
        <taxon>Fungi</taxon>
        <taxon>Dikarya</taxon>
        <taxon>Ascomycota</taxon>
        <taxon>Pezizomycotina</taxon>
        <taxon>Sordariomycetes</taxon>
        <taxon>Sordariomycetidae</taxon>
        <taxon>Sordariales</taxon>
        <taxon>Chaetomiaceae</taxon>
        <taxon>Trichocladium</taxon>
    </lineage>
</organism>
<evidence type="ECO:0000313" key="3">
    <source>
        <dbReference type="Proteomes" id="UP001304895"/>
    </source>
</evidence>
<reference evidence="2" key="1">
    <citation type="journal article" date="2023" name="Mol. Phylogenet. Evol.">
        <title>Genome-scale phylogeny and comparative genomics of the fungal order Sordariales.</title>
        <authorList>
            <person name="Hensen N."/>
            <person name="Bonometti L."/>
            <person name="Westerberg I."/>
            <person name="Brannstrom I.O."/>
            <person name="Guillou S."/>
            <person name="Cros-Aarteil S."/>
            <person name="Calhoun S."/>
            <person name="Haridas S."/>
            <person name="Kuo A."/>
            <person name="Mondo S."/>
            <person name="Pangilinan J."/>
            <person name="Riley R."/>
            <person name="LaButti K."/>
            <person name="Andreopoulos B."/>
            <person name="Lipzen A."/>
            <person name="Chen C."/>
            <person name="Yan M."/>
            <person name="Daum C."/>
            <person name="Ng V."/>
            <person name="Clum A."/>
            <person name="Steindorff A."/>
            <person name="Ohm R.A."/>
            <person name="Martin F."/>
            <person name="Silar P."/>
            <person name="Natvig D.O."/>
            <person name="Lalanne C."/>
            <person name="Gautier V."/>
            <person name="Ament-Velasquez S.L."/>
            <person name="Kruys A."/>
            <person name="Hutchinson M.I."/>
            <person name="Powell A.J."/>
            <person name="Barry K."/>
            <person name="Miller A.N."/>
            <person name="Grigoriev I.V."/>
            <person name="Debuchy R."/>
            <person name="Gladieux P."/>
            <person name="Hiltunen Thoren M."/>
            <person name="Johannesson H."/>
        </authorList>
    </citation>
    <scope>NUCLEOTIDE SEQUENCE</scope>
    <source>
        <strain evidence="2">CBS 123565</strain>
    </source>
</reference>
<protein>
    <submittedName>
        <fullName evidence="2">Uncharacterized protein</fullName>
    </submittedName>
</protein>
<dbReference type="AlphaFoldDB" id="A0AAN6UHR5"/>
<dbReference type="EMBL" id="MU853413">
    <property type="protein sequence ID" value="KAK4133140.1"/>
    <property type="molecule type" value="Genomic_DNA"/>
</dbReference>
<accession>A0AAN6UHR5</accession>
<dbReference type="Proteomes" id="UP001304895">
    <property type="component" value="Unassembled WGS sequence"/>
</dbReference>
<gene>
    <name evidence="2" type="ORF">BT67DRAFT_435026</name>
</gene>
<feature type="region of interest" description="Disordered" evidence="1">
    <location>
        <begin position="348"/>
        <end position="412"/>
    </location>
</feature>
<sequence>MTVEARILNNRNSVVTMTGNAAFELRATGPAAVEMKMMTETVTAYAPWFWVSDGSFTAACSSRNAGECARRSEAYCLADAGPSLRGFEGQMMMRAGEPRTRTRMQILEARPSFWPSPAVPGCGFVAGADLDLLPNRWAETTGTGRLVLSPPNLLLNLDKSQIYRVGSGARLVVMYSGGGRSGSDKMGLYDRGYSTSTTSPSLGSFSDVEKGGERIPIFKQQKTKESLRVRVPDRYYGRVTGDAMRENRRVFVLLTKLSRKRQQSGATIDQKTTPSTRRKGKACRLQTARIIRGVCPYPWSLLHEVRNGSNSHGGASHHPCKLLCWGNRLDGGRRTAWLAAVLGRRKHWSKKARRPVPKLLDRDADVHPLSSPPAAEQEQPRQHTSSTSSGQQPASQLRNWQMGDLILGTRTP</sequence>
<proteinExistence type="predicted"/>
<reference evidence="2" key="2">
    <citation type="submission" date="2023-05" db="EMBL/GenBank/DDBJ databases">
        <authorList>
            <consortium name="Lawrence Berkeley National Laboratory"/>
            <person name="Steindorff A."/>
            <person name="Hensen N."/>
            <person name="Bonometti L."/>
            <person name="Westerberg I."/>
            <person name="Brannstrom I.O."/>
            <person name="Guillou S."/>
            <person name="Cros-Aarteil S."/>
            <person name="Calhoun S."/>
            <person name="Haridas S."/>
            <person name="Kuo A."/>
            <person name="Mondo S."/>
            <person name="Pangilinan J."/>
            <person name="Riley R."/>
            <person name="Labutti K."/>
            <person name="Andreopoulos B."/>
            <person name="Lipzen A."/>
            <person name="Chen C."/>
            <person name="Yanf M."/>
            <person name="Daum C."/>
            <person name="Ng V."/>
            <person name="Clum A."/>
            <person name="Ohm R."/>
            <person name="Martin F."/>
            <person name="Silar P."/>
            <person name="Natvig D."/>
            <person name="Lalanne C."/>
            <person name="Gautier V."/>
            <person name="Ament-Velasquez S.L."/>
            <person name="Kruys A."/>
            <person name="Hutchinson M.I."/>
            <person name="Powell A.J."/>
            <person name="Barry K."/>
            <person name="Miller A.N."/>
            <person name="Grigoriev I.V."/>
            <person name="Debuchy R."/>
            <person name="Gladieux P."/>
            <person name="Thoren M.H."/>
            <person name="Johannesson H."/>
        </authorList>
    </citation>
    <scope>NUCLEOTIDE SEQUENCE</scope>
    <source>
        <strain evidence="2">CBS 123565</strain>
    </source>
</reference>
<evidence type="ECO:0000256" key="1">
    <source>
        <dbReference type="SAM" id="MobiDB-lite"/>
    </source>
</evidence>